<dbReference type="Proteomes" id="UP000315423">
    <property type="component" value="Unassembled WGS sequence"/>
</dbReference>
<organism evidence="1 2">
    <name type="scientific">Candidatus Methanomarinus sp</name>
    <dbReference type="NCBI Taxonomy" id="3386244"/>
    <lineage>
        <taxon>Archaea</taxon>
        <taxon>Methanobacteriati</taxon>
        <taxon>Methanobacteriota</taxon>
        <taxon>Stenosarchaea group</taxon>
        <taxon>Methanomicrobia</taxon>
        <taxon>Methanosarcinales</taxon>
        <taxon>ANME-2 cluster</taxon>
        <taxon>Candidatus Methanocomedenaceae</taxon>
        <taxon>Candidatus Methanomarinus</taxon>
    </lineage>
</organism>
<proteinExistence type="predicted"/>
<comment type="caution">
    <text evidence="1">The sequence shown here is derived from an EMBL/GenBank/DDBJ whole genome shotgun (WGS) entry which is preliminary data.</text>
</comment>
<reference evidence="1" key="1">
    <citation type="submission" date="2018-09" db="EMBL/GenBank/DDBJ databases">
        <title>A genomic encyclopedia of anaerobic methanotrophic archaea.</title>
        <authorList>
            <person name="Skennerton C.T."/>
            <person name="Chadwick G.L."/>
            <person name="Laso-Perez R."/>
            <person name="Leu A.O."/>
            <person name="Speth D.R."/>
            <person name="Yu H."/>
            <person name="Morgan-Lang C."/>
            <person name="Hatzenpichler R."/>
            <person name="Goudeau D."/>
            <person name="Malmstrom R."/>
            <person name="Woyke T."/>
            <person name="Hallam S."/>
            <person name="Tyson G.W."/>
            <person name="Wegener G."/>
            <person name="Boetius A."/>
            <person name="Orphan V.J."/>
        </authorList>
    </citation>
    <scope>NUCLEOTIDE SEQUENCE</scope>
    <source>
        <strain evidence="1">CONS3730D10UFb2</strain>
    </source>
</reference>
<sequence length="182" mass="21566">MKRAVIHVKGRVQRVGYRDEVEEIARQLEIAGFVKNIEPYDVQIIAEGEDSNIEQFIRQIKIKRFPINVEMVEVQLKEFKSEFEYFKIKRGEWQEEIGERLDMAGKLLHKSIELSTESVIIGNKMLDKQDDMLDKQDKMLEKQDESIVEIKGLRQDLKSYMEERFDSLEHEIVMIKEKIGMM</sequence>
<evidence type="ECO:0000313" key="1">
    <source>
        <dbReference type="EMBL" id="TKY91751.1"/>
    </source>
</evidence>
<gene>
    <name evidence="1" type="ORF">C5S46_04165</name>
</gene>
<name>A0AC61SAS0_9EURY</name>
<protein>
    <submittedName>
        <fullName evidence="1">Acylphosphatase</fullName>
    </submittedName>
</protein>
<evidence type="ECO:0000313" key="2">
    <source>
        <dbReference type="Proteomes" id="UP000315423"/>
    </source>
</evidence>
<accession>A0AC61SAS0</accession>
<dbReference type="EMBL" id="QYBA01000134">
    <property type="protein sequence ID" value="TKY91751.1"/>
    <property type="molecule type" value="Genomic_DNA"/>
</dbReference>